<evidence type="ECO:0000256" key="2">
    <source>
        <dbReference type="ARBA" id="ARBA00009853"/>
    </source>
</evidence>
<evidence type="ECO:0000256" key="5">
    <source>
        <dbReference type="ARBA" id="ARBA00023136"/>
    </source>
</evidence>
<proteinExistence type="inferred from homology"/>
<dbReference type="PANTHER" id="PTHR22911">
    <property type="entry name" value="ACYL-MALONYL CONDENSING ENZYME-RELATED"/>
    <property type="match status" value="1"/>
</dbReference>
<gene>
    <name evidence="8" type="ORF">GE300_01250</name>
</gene>
<feature type="transmembrane region" description="Helical" evidence="6">
    <location>
        <begin position="230"/>
        <end position="246"/>
    </location>
</feature>
<dbReference type="Proteomes" id="UP000474957">
    <property type="component" value="Unassembled WGS sequence"/>
</dbReference>
<feature type="domain" description="EamA" evidence="7">
    <location>
        <begin position="4"/>
        <end position="129"/>
    </location>
</feature>
<dbReference type="GO" id="GO:0016020">
    <property type="term" value="C:membrane"/>
    <property type="evidence" value="ECO:0007669"/>
    <property type="project" value="UniProtKB-SubCell"/>
</dbReference>
<sequence length="289" mass="30132">MTASMAGFAFNDGMMKMAMQTLPLLPAILLRGLLMCALLAAICLATGAFRARTTRRDRRLIAQRSAAELGGTLCFLTALNNMPIASATAILQSLPLAVTLAAALFLGEPVGWRRGLALVVGFAGVLLIVRPGADSFDLYALLALAAVGFMLVRDLTTRGLSPDLPSSLVSLATAATLSVAAAVGSLFVDWPPVTAGTLGWIVAAALFLIVGYMAGVATMRVGEIGFISPFRYSILVFAGLTGIALFDEIPDALSLAGAALIVGSGLFTFWREQRVAARFRAGAQPPART</sequence>
<name>A0A6L5YVB9_9RHOB</name>
<keyword evidence="9" id="KW-1185">Reference proteome</keyword>
<dbReference type="AlphaFoldDB" id="A0A6L5YVB9"/>
<comment type="similarity">
    <text evidence="2">Belongs to the drug/metabolite transporter (DMT) superfamily. 10 TMS drug/metabolite exporter (DME) (TC 2.A.7.3) family.</text>
</comment>
<evidence type="ECO:0000256" key="4">
    <source>
        <dbReference type="ARBA" id="ARBA00022989"/>
    </source>
</evidence>
<dbReference type="InterPro" id="IPR037185">
    <property type="entry name" value="EmrE-like"/>
</dbReference>
<reference evidence="8 9" key="1">
    <citation type="submission" date="2019-10" db="EMBL/GenBank/DDBJ databases">
        <title>Cognatihalovulum marinum gen. nov. sp. nov., a new member of the family Rhodobacteraceae isolated from deep seawater of the Northwest Indian Ocean.</title>
        <authorList>
            <person name="Ruan C."/>
            <person name="Wang J."/>
            <person name="Zheng X."/>
            <person name="Song L."/>
            <person name="Zhu Y."/>
            <person name="Huang Y."/>
            <person name="Lu Z."/>
            <person name="Du W."/>
            <person name="Huang L."/>
            <person name="Dai X."/>
        </authorList>
    </citation>
    <scope>NUCLEOTIDE SEQUENCE [LARGE SCALE GENOMIC DNA]</scope>
    <source>
        <strain evidence="8 9">2CG4</strain>
    </source>
</reference>
<evidence type="ECO:0000256" key="3">
    <source>
        <dbReference type="ARBA" id="ARBA00022692"/>
    </source>
</evidence>
<feature type="transmembrane region" description="Helical" evidence="6">
    <location>
        <begin position="168"/>
        <end position="188"/>
    </location>
</feature>
<keyword evidence="4 6" id="KW-1133">Transmembrane helix</keyword>
<feature type="transmembrane region" description="Helical" evidence="6">
    <location>
        <begin position="84"/>
        <end position="106"/>
    </location>
</feature>
<dbReference type="PANTHER" id="PTHR22911:SF6">
    <property type="entry name" value="SOLUTE CARRIER FAMILY 35 MEMBER G1"/>
    <property type="match status" value="1"/>
</dbReference>
<keyword evidence="5 6" id="KW-0472">Membrane</keyword>
<dbReference type="SUPFAM" id="SSF103481">
    <property type="entry name" value="Multidrug resistance efflux transporter EmrE"/>
    <property type="match status" value="2"/>
</dbReference>
<dbReference type="EMBL" id="WIND01000001">
    <property type="protein sequence ID" value="MSU88241.1"/>
    <property type="molecule type" value="Genomic_DNA"/>
</dbReference>
<evidence type="ECO:0000313" key="9">
    <source>
        <dbReference type="Proteomes" id="UP000474957"/>
    </source>
</evidence>
<dbReference type="Pfam" id="PF00892">
    <property type="entry name" value="EamA"/>
    <property type="match status" value="1"/>
</dbReference>
<evidence type="ECO:0000256" key="6">
    <source>
        <dbReference type="SAM" id="Phobius"/>
    </source>
</evidence>
<evidence type="ECO:0000313" key="8">
    <source>
        <dbReference type="EMBL" id="MSU88241.1"/>
    </source>
</evidence>
<organism evidence="8 9">
    <name type="scientific">Halovulum marinum</name>
    <dbReference type="NCBI Taxonomy" id="2662447"/>
    <lineage>
        <taxon>Bacteria</taxon>
        <taxon>Pseudomonadati</taxon>
        <taxon>Pseudomonadota</taxon>
        <taxon>Alphaproteobacteria</taxon>
        <taxon>Rhodobacterales</taxon>
        <taxon>Paracoccaceae</taxon>
        <taxon>Halovulum</taxon>
    </lineage>
</organism>
<feature type="transmembrane region" description="Helical" evidence="6">
    <location>
        <begin position="138"/>
        <end position="156"/>
    </location>
</feature>
<dbReference type="Gene3D" id="1.10.3730.20">
    <property type="match status" value="1"/>
</dbReference>
<accession>A0A6L5YVB9</accession>
<comment type="caution">
    <text evidence="8">The sequence shown here is derived from an EMBL/GenBank/DDBJ whole genome shotgun (WGS) entry which is preliminary data.</text>
</comment>
<feature type="transmembrane region" description="Helical" evidence="6">
    <location>
        <begin position="115"/>
        <end position="132"/>
    </location>
</feature>
<comment type="subcellular location">
    <subcellularLocation>
        <location evidence="1">Membrane</location>
        <topology evidence="1">Multi-pass membrane protein</topology>
    </subcellularLocation>
</comment>
<feature type="transmembrane region" description="Helical" evidence="6">
    <location>
        <begin position="200"/>
        <end position="218"/>
    </location>
</feature>
<keyword evidence="3 6" id="KW-0812">Transmembrane</keyword>
<feature type="transmembrane region" description="Helical" evidence="6">
    <location>
        <begin position="252"/>
        <end position="270"/>
    </location>
</feature>
<protein>
    <submittedName>
        <fullName evidence="8">EamA family transporter</fullName>
    </submittedName>
</protein>
<feature type="transmembrane region" description="Helical" evidence="6">
    <location>
        <begin position="24"/>
        <end position="49"/>
    </location>
</feature>
<evidence type="ECO:0000256" key="1">
    <source>
        <dbReference type="ARBA" id="ARBA00004141"/>
    </source>
</evidence>
<dbReference type="InterPro" id="IPR000620">
    <property type="entry name" value="EamA_dom"/>
</dbReference>
<evidence type="ECO:0000259" key="7">
    <source>
        <dbReference type="Pfam" id="PF00892"/>
    </source>
</evidence>